<evidence type="ECO:0000313" key="5">
    <source>
        <dbReference type="Proteomes" id="UP000001953"/>
    </source>
</evidence>
<dbReference type="eggNOG" id="COG4549">
    <property type="taxonomic scope" value="Bacteria"/>
</dbReference>
<sequence>MTRDSRLWIGTVIAAVAAVASCNAARAHVTVQPADAPANSYAHLVFTAPHGCNGSATTALRIKLPEGILSAKPQMKPGWNVEIKSRKLEAPVQGPHGKSITDVVDEVAWRGGPLPDNLYDTFGLIVRLPDKPGQSLYFPVVQECEQGVERWIEIPSAGQGSDNLRAPAPAVHLKAKH</sequence>
<feature type="chain" id="PRO_5004196228" evidence="2">
    <location>
        <begin position="25"/>
        <end position="177"/>
    </location>
</feature>
<evidence type="ECO:0000256" key="1">
    <source>
        <dbReference type="SAM" id="MobiDB-lite"/>
    </source>
</evidence>
<name>Q1QLA6_NITHX</name>
<dbReference type="Gene3D" id="2.60.40.2230">
    <property type="entry name" value="Uncharacterised protein YcnI-like PF07987, DUF1775"/>
    <property type="match status" value="1"/>
</dbReference>
<dbReference type="HOGENOM" id="CLU_087540_1_1_5"/>
<keyword evidence="2" id="KW-0732">Signal</keyword>
<keyword evidence="5" id="KW-1185">Reference proteome</keyword>
<dbReference type="RefSeq" id="WP_011510668.1">
    <property type="nucleotide sequence ID" value="NC_007964.1"/>
</dbReference>
<evidence type="ECO:0000256" key="2">
    <source>
        <dbReference type="SAM" id="SignalP"/>
    </source>
</evidence>
<organism evidence="4 5">
    <name type="scientific">Nitrobacter hamburgensis (strain DSM 10229 / NCIMB 13809 / X14)</name>
    <dbReference type="NCBI Taxonomy" id="323097"/>
    <lineage>
        <taxon>Bacteria</taxon>
        <taxon>Pseudomonadati</taxon>
        <taxon>Pseudomonadota</taxon>
        <taxon>Alphaproteobacteria</taxon>
        <taxon>Hyphomicrobiales</taxon>
        <taxon>Nitrobacteraceae</taxon>
        <taxon>Nitrobacter</taxon>
    </lineage>
</organism>
<dbReference type="Proteomes" id="UP000001953">
    <property type="component" value="Chromosome"/>
</dbReference>
<dbReference type="Pfam" id="PF07987">
    <property type="entry name" value="DUF1775"/>
    <property type="match status" value="1"/>
</dbReference>
<dbReference type="AlphaFoldDB" id="Q1QLA6"/>
<dbReference type="KEGG" id="nha:Nham_2199"/>
<dbReference type="EMBL" id="CP000319">
    <property type="protein sequence ID" value="ABE62991.1"/>
    <property type="molecule type" value="Genomic_DNA"/>
</dbReference>
<evidence type="ECO:0000259" key="3">
    <source>
        <dbReference type="Pfam" id="PF07987"/>
    </source>
</evidence>
<feature type="region of interest" description="Disordered" evidence="1">
    <location>
        <begin position="157"/>
        <end position="177"/>
    </location>
</feature>
<gene>
    <name evidence="4" type="ordered locus">Nham_2199</name>
</gene>
<reference evidence="4 5" key="1">
    <citation type="submission" date="2006-03" db="EMBL/GenBank/DDBJ databases">
        <title>Complete sequence of chromosome of Nitrobacter hamburgensis X14.</title>
        <authorList>
            <consortium name="US DOE Joint Genome Institute"/>
            <person name="Copeland A."/>
            <person name="Lucas S."/>
            <person name="Lapidus A."/>
            <person name="Barry K."/>
            <person name="Detter J.C."/>
            <person name="Glavina del Rio T."/>
            <person name="Hammon N."/>
            <person name="Israni S."/>
            <person name="Dalin E."/>
            <person name="Tice H."/>
            <person name="Pitluck S."/>
            <person name="Chain P."/>
            <person name="Malfatti S."/>
            <person name="Shin M."/>
            <person name="Vergez L."/>
            <person name="Schmutz J."/>
            <person name="Larimer F."/>
            <person name="Land M."/>
            <person name="Hauser L."/>
            <person name="Kyrpides N."/>
            <person name="Ivanova N."/>
            <person name="Ward B."/>
            <person name="Arp D."/>
            <person name="Klotz M."/>
            <person name="Stein L."/>
            <person name="O'Mullan G."/>
            <person name="Starkenburg S."/>
            <person name="Sayavedra L."/>
            <person name="Poret-Peterson A.T."/>
            <person name="Gentry M.E."/>
            <person name="Bruce D."/>
            <person name="Richardson P."/>
        </authorList>
    </citation>
    <scope>NUCLEOTIDE SEQUENCE [LARGE SCALE GENOMIC DNA]</scope>
    <source>
        <strain evidence="5">DSM 10229 / NCIMB 13809 / X14</strain>
    </source>
</reference>
<proteinExistence type="predicted"/>
<dbReference type="CDD" id="cd08545">
    <property type="entry name" value="YcnI_like"/>
    <property type="match status" value="1"/>
</dbReference>
<dbReference type="InterPro" id="IPR012533">
    <property type="entry name" value="YcnI-copper_dom"/>
</dbReference>
<dbReference type="STRING" id="323097.Nham_2199"/>
<dbReference type="PROSITE" id="PS51257">
    <property type="entry name" value="PROKAR_LIPOPROTEIN"/>
    <property type="match status" value="1"/>
</dbReference>
<dbReference type="InterPro" id="IPR038507">
    <property type="entry name" value="YcnI-like_sf"/>
</dbReference>
<protein>
    <submittedName>
        <fullName evidence="4">Nuclear export factor GLE1</fullName>
    </submittedName>
</protein>
<feature type="signal peptide" evidence="2">
    <location>
        <begin position="1"/>
        <end position="24"/>
    </location>
</feature>
<evidence type="ECO:0000313" key="4">
    <source>
        <dbReference type="EMBL" id="ABE62991.1"/>
    </source>
</evidence>
<feature type="domain" description="YncI copper-binding" evidence="3">
    <location>
        <begin position="28"/>
        <end position="173"/>
    </location>
</feature>
<accession>Q1QLA6</accession>